<dbReference type="KEGG" id="vg:30999408"/>
<comment type="similarity">
    <text evidence="9">Belongs to the herpesviridae capsid scaffolding protein family.</text>
</comment>
<keyword evidence="1 9" id="KW-0597">Phosphoprotein</keyword>
<comment type="PTM">
    <text evidence="9">Capsid scaffolding protein: Capsid scaffolding protein is cleaved by assemblin after formation of the spherical procapsid. As a result, the capsid obtains its mature, icosahedral shape. Cleavages occur at two or more sites: release (R-site) and maturation (M-site).</text>
</comment>
<evidence type="ECO:0000256" key="1">
    <source>
        <dbReference type="ARBA" id="ARBA00022553"/>
    </source>
</evidence>
<evidence type="ECO:0000256" key="3">
    <source>
        <dbReference type="ARBA" id="ARBA00022612"/>
    </source>
</evidence>
<evidence type="ECO:0000256" key="7">
    <source>
        <dbReference type="ARBA" id="ARBA00022950"/>
    </source>
</evidence>
<feature type="chain" id="PRO_5023304778" description="Assemblin" evidence="9">
    <location>
        <begin position="1"/>
        <end position="226"/>
    </location>
</feature>
<organism evidence="11">
    <name type="scientific">Murid betaherpesvirus 3</name>
    <dbReference type="NCBI Taxonomy" id="2560603"/>
    <lineage>
        <taxon>Viruses</taxon>
        <taxon>Duplodnaviria</taxon>
        <taxon>Heunggongvirae</taxon>
        <taxon>Peploviricota</taxon>
        <taxon>Herviviricetes</taxon>
        <taxon>Herpesvirales</taxon>
        <taxon>Orthoherpesviridae</taxon>
        <taxon>Betaherpesvirinae</taxon>
        <taxon>Roseolovirus</taxon>
        <taxon>Roseolovirus muridbeta3</taxon>
    </lineage>
</organism>
<proteinExistence type="inferred from homology"/>
<comment type="subunit">
    <molecule>Assembly protein</molecule>
    <text evidence="9">Homomultimer. Interacts with major capsid protein.</text>
</comment>
<evidence type="ECO:0000256" key="9">
    <source>
        <dbReference type="HAMAP-Rule" id="MF_04008"/>
    </source>
</evidence>
<dbReference type="InterPro" id="IPR001847">
    <property type="entry name" value="Peptidase_S21"/>
</dbReference>
<dbReference type="GO" id="GO:0006508">
    <property type="term" value="P:proteolysis"/>
    <property type="evidence" value="ECO:0007669"/>
    <property type="project" value="UniProtKB-KW"/>
</dbReference>
<comment type="function">
    <text evidence="9">Assemblin: Protease that plays an essential role in virion assembly within the nucleus. Catalyzes the cleavage of the assembly protein after formation of the spherical procapsid. By that cleavage, the capsid matures and gains its icosahedral shape. The cleavage sites seem to include -Ala-Ser-, -Ala-Ala-, as well as Ala-Thr bonds. Assemblin and cleavages products are evicted from the capsid before or during DNA packaging.</text>
</comment>
<comment type="subcellular location">
    <molecule>Assemblin</molecule>
    <subcellularLocation>
        <location evidence="9">Host nucleus</location>
    </subcellularLocation>
</comment>
<evidence type="ECO:0000256" key="6">
    <source>
        <dbReference type="ARBA" id="ARBA00022825"/>
    </source>
</evidence>
<dbReference type="GO" id="GO:0004252">
    <property type="term" value="F:serine-type endopeptidase activity"/>
    <property type="evidence" value="ECO:0007669"/>
    <property type="project" value="UniProtKB-UniRule"/>
</dbReference>
<feature type="chain" id="PRO_5023304779" description="Capsid scaffolding protein" evidence="9">
    <location>
        <begin position="1"/>
        <end position="536"/>
    </location>
</feature>
<dbReference type="Proteomes" id="UP000202182">
    <property type="component" value="Segment"/>
</dbReference>
<evidence type="ECO:0000256" key="2">
    <source>
        <dbReference type="ARBA" id="ARBA00022562"/>
    </source>
</evidence>
<dbReference type="HAMAP" id="MF_04008">
    <property type="entry name" value="HSV_SCAF"/>
    <property type="match status" value="1"/>
</dbReference>
<dbReference type="PRINTS" id="PR00236">
    <property type="entry name" value="HSVCAPSIDP40"/>
</dbReference>
<accession>A0A1P8VIX4</accession>
<feature type="active site" description="Charge relay system" evidence="9">
    <location>
        <position position="133"/>
    </location>
</feature>
<feature type="region of interest" description="Disordered" evidence="10">
    <location>
        <begin position="423"/>
        <end position="448"/>
    </location>
</feature>
<comment type="caution">
    <text evidence="9">Lacks conserved residue(s) required for the propagation of feature annotation.</text>
</comment>
<keyword evidence="12" id="KW-1185">Reference proteome</keyword>
<keyword evidence="8 9" id="KW-1035">Host cytoplasm</keyword>
<feature type="site" description="Cleavage; by assemblin; Release site" evidence="9">
    <location>
        <begin position="226"/>
        <end position="227"/>
    </location>
</feature>
<dbReference type="SUPFAM" id="SSF50789">
    <property type="entry name" value="Herpes virus serine proteinase, assemblin"/>
    <property type="match status" value="1"/>
</dbReference>
<evidence type="ECO:0000256" key="10">
    <source>
        <dbReference type="SAM" id="MobiDB-lite"/>
    </source>
</evidence>
<dbReference type="GO" id="GO:0042802">
    <property type="term" value="F:identical protein binding"/>
    <property type="evidence" value="ECO:0007669"/>
    <property type="project" value="UniProtKB-UniRule"/>
</dbReference>
<keyword evidence="3 9" id="KW-1188">Viral release from host cell</keyword>
<keyword evidence="6 9" id="KW-0720">Serine protease</keyword>
<comment type="function">
    <text evidence="9">Assembly protein: Plays a major role in capsid assembly. Acts as a scaffold protein by binding major capsid protein. Multimerizes in the nucleus such as major capsid protein forms the icosahedral T=16 capsid. Cleaved by assemblin after capsid completion. The cleavages products are evicted from the capsid before or during DNA packaging.</text>
</comment>
<comment type="domain">
    <text evidence="9">Region of interaction between pPR and pAP is called Amino conserved domain (ACD). The region of interaction with major capsid protein is called carboxyl conserved domain (CCD).</text>
</comment>
<dbReference type="GO" id="GO:0042025">
    <property type="term" value="C:host cell nucleus"/>
    <property type="evidence" value="ECO:0007669"/>
    <property type="project" value="UniProtKB-SubCell"/>
</dbReference>
<comment type="subcellular location">
    <molecule>Capsid scaffolding protein</molecule>
    <subcellularLocation>
        <location evidence="9">Host cytoplasm</location>
    </subcellularLocation>
</comment>
<feature type="active site" description="Charge relay system" evidence="9">
    <location>
        <position position="47"/>
    </location>
</feature>
<feature type="active site" description="Charge relay system" evidence="9">
    <location>
        <position position="116"/>
    </location>
</feature>
<comment type="catalytic activity">
    <reaction evidence="9">
        <text>Cleaves -Ala-|-Ser- and -Ala-|-Ala- bonds in the scaffold protein.</text>
        <dbReference type="EC" id="3.4.21.97"/>
    </reaction>
</comment>
<feature type="region of interest" description="Disordered" evidence="10">
    <location>
        <begin position="486"/>
        <end position="510"/>
    </location>
</feature>
<comment type="subcellular location">
    <molecule>Assembly protein</molecule>
    <subcellularLocation>
        <location evidence="9">Host nucleus</location>
    </subcellularLocation>
</comment>
<keyword evidence="2 9" id="KW-1048">Host nucleus</keyword>
<dbReference type="OrthoDB" id="9131at10239"/>
<reference evidence="11" key="1">
    <citation type="submission" date="2016-12" db="EMBL/GenBank/DDBJ databases">
        <title>A murine herpesvirus closely related to ubiquitous human herpesviruses causes T-cell depletion.</title>
        <authorList>
            <person name="Patel S.J."/>
            <person name="Zhao G."/>
            <person name="Penna V.R."/>
            <person name="Park E."/>
            <person name="Lauron E.J."/>
            <person name="Harvey I.B."/>
            <person name="Beatty W.L."/>
            <person name="Plougastel-Douglas B."/>
            <person name="Poursine-Laurent J."/>
            <person name="Fremont D.H."/>
            <person name="Wang D."/>
            <person name="Yokoyama W.M."/>
        </authorList>
    </citation>
    <scope>NUCLEOTIDE SEQUENCE [LARGE SCALE GENOMIC DNA]</scope>
    <source>
        <strain evidence="11">YOK1</strain>
    </source>
</reference>
<feature type="region of interest" description="Interaction with major capsid protein" evidence="9">
    <location>
        <begin position="516"/>
        <end position="536"/>
    </location>
</feature>
<comment type="subunit">
    <molecule>Capsid scaffolding protein</molecule>
    <text evidence="9">Homomultimer. Interacts with major capsid protein.</text>
</comment>
<sequence length="536" mass="60999">MDPSTIYVGGFVYVYGKDRDELYIPKDVIHKFIASGDAVSIPLNINHNDLATIGYILNLFDLKNGLFCIGKIDSSKFITIMSDISKKSQLIALGPNNSLRPNPLLECLSAFFPAFSLSSKNLNNIDDINFFKHVSICGIGKRCGTVCVYGETIRWIVDKFNIIDESEKDRVLNVKDSGRKYDFNFDINLYDLLANTLDTSYIKDRLSKLRLDKKISGLSDTTYIKASKVLDFDNSMSESEIDKKEHETNEETTCIDKDKSAGVDNTIKSTEKLTVEPLPILENTSKVDILIDIPKKTETNTSISTSTVNTGLKEMSQTPINSNQPGLLNDGIYIPKDMFMSLLNMNNNYPNSHIAYNKPQIMDNYYGSQGMEFINRPMNGYVPSRYGNPYIDQNMHYGVPEYNRYDRHDYKYYQKMKRRYESDSDDDMAFPGDPDYIRKKQKRYDPTSSKSINREILDTLGSIKREIGNLRSTREHDIQNTAQLMETENVDSSSKPHASKPIINASMTPTDSLSQNKNMLNINKKLFVNAMKKLDI</sequence>
<dbReference type="EC" id="3.4.21.97" evidence="9"/>
<keyword evidence="7 9" id="KW-0118">Viral capsid assembly</keyword>
<dbReference type="GO" id="GO:0019076">
    <property type="term" value="P:viral release from host cell"/>
    <property type="evidence" value="ECO:0007669"/>
    <property type="project" value="UniProtKB-UniRule"/>
</dbReference>
<dbReference type="Gene3D" id="3.20.16.10">
    <property type="entry name" value="Herpesvirus/Caudovirus protease domain"/>
    <property type="match status" value="1"/>
</dbReference>
<comment type="subunit">
    <molecule>Assemblin</molecule>
    <text evidence="9">Exists in a monomer-dimer equilibrium with the dimer being the active species.</text>
</comment>
<evidence type="ECO:0000256" key="4">
    <source>
        <dbReference type="ARBA" id="ARBA00022670"/>
    </source>
</evidence>
<protein>
    <recommendedName>
        <fullName evidence="9">Capsid scaffolding protein</fullName>
    </recommendedName>
    <alternativeName>
        <fullName evidence="9">Protease precursor</fullName>
        <shortName evidence="9">pPR</shortName>
    </alternativeName>
    <component>
        <recommendedName>
            <fullName evidence="9">Assemblin</fullName>
            <ecNumber evidence="9">3.4.21.97</ecNumber>
        </recommendedName>
        <alternativeName>
            <fullName evidence="9">Protease</fullName>
            <shortName evidence="9">Pr</shortName>
        </alternativeName>
    </component>
    <component>
        <recommendedName>
            <fullName evidence="9">Assembly protein</fullName>
            <shortName evidence="9">AP</shortName>
        </recommendedName>
        <alternativeName>
            <fullName evidence="9">Capsid assembly protein</fullName>
        </alternativeName>
    </component>
</protein>
<comment type="function">
    <text evidence="9">Capsid scaffolding protein: Acts as a scaffold protein by binding major capsid protein in the cytoplasm, inducing the nuclear localization of both proteins. Multimerizes in the nucleus such as major capsid protein forms the icosahedral T=16 capsid. Autocatalytic cleavage releases the assembly protein, and subsequently abolishes interaction with major capsid protein. Cleavages products are evicted from the capsid before or during DNA packaging.</text>
</comment>
<feature type="compositionally biased region" description="Polar residues" evidence="10">
    <location>
        <begin position="486"/>
        <end position="496"/>
    </location>
</feature>
<dbReference type="EMBL" id="KY355735">
    <property type="protein sequence ID" value="APZ76282.1"/>
    <property type="molecule type" value="Genomic_DNA"/>
</dbReference>
<evidence type="ECO:0000313" key="11">
    <source>
        <dbReference type="EMBL" id="APZ76282.1"/>
    </source>
</evidence>
<gene>
    <name evidence="11" type="primary">ORF67</name>
    <name evidence="11" type="ORF">MRV_0071</name>
</gene>
<dbReference type="GO" id="GO:0030430">
    <property type="term" value="C:host cell cytoplasm"/>
    <property type="evidence" value="ECO:0007669"/>
    <property type="project" value="UniProtKB-SubCell"/>
</dbReference>
<name>A0A1P8VIX4_9BETA</name>
<evidence type="ECO:0000256" key="8">
    <source>
        <dbReference type="ARBA" id="ARBA00023200"/>
    </source>
</evidence>
<evidence type="ECO:0000256" key="5">
    <source>
        <dbReference type="ARBA" id="ARBA00022801"/>
    </source>
</evidence>
<dbReference type="GO" id="GO:0039708">
    <property type="term" value="P:nuclear capsid assembly"/>
    <property type="evidence" value="ECO:0007669"/>
    <property type="project" value="UniProtKB-ARBA"/>
</dbReference>
<keyword evidence="4 9" id="KW-0645">Protease</keyword>
<evidence type="ECO:0000313" key="12">
    <source>
        <dbReference type="Proteomes" id="UP000202182"/>
    </source>
</evidence>
<feature type="chain" id="PRO_5023304777" description="Assembly protein" evidence="9">
    <location>
        <begin position="227"/>
        <end position="536"/>
    </location>
</feature>
<dbReference type="Pfam" id="PF00716">
    <property type="entry name" value="Peptidase_S21"/>
    <property type="match status" value="1"/>
</dbReference>
<dbReference type="InterPro" id="IPR035443">
    <property type="entry name" value="Herpes_virus_sf"/>
</dbReference>
<keyword evidence="5 9" id="KW-0378">Hydrolase</keyword>